<reference evidence="5 6" key="1">
    <citation type="submission" date="2018-08" db="EMBL/GenBank/DDBJ databases">
        <title>Diversity &amp; Physiological Properties of Lignin-Decomposing Actinobacteria from Soil.</title>
        <authorList>
            <person name="Roh S.G."/>
            <person name="Kim S.B."/>
        </authorList>
    </citation>
    <scope>NUCLEOTIDE SEQUENCE [LARGE SCALE GENOMIC DNA]</scope>
    <source>
        <strain evidence="5 6">MMS17-GH009</strain>
    </source>
</reference>
<keyword evidence="1" id="KW-0805">Transcription regulation</keyword>
<dbReference type="Proteomes" id="UP000263377">
    <property type="component" value="Unassembled WGS sequence"/>
</dbReference>
<dbReference type="GO" id="GO:0006355">
    <property type="term" value="P:regulation of DNA-templated transcription"/>
    <property type="evidence" value="ECO:0007669"/>
    <property type="project" value="InterPro"/>
</dbReference>
<dbReference type="PANTHER" id="PTHR44688:SF16">
    <property type="entry name" value="DNA-BINDING TRANSCRIPTIONAL ACTIVATOR DEVR_DOSR"/>
    <property type="match status" value="1"/>
</dbReference>
<evidence type="ECO:0000256" key="2">
    <source>
        <dbReference type="ARBA" id="ARBA00023125"/>
    </source>
</evidence>
<dbReference type="PROSITE" id="PS00622">
    <property type="entry name" value="HTH_LUXR_1"/>
    <property type="match status" value="1"/>
</dbReference>
<dbReference type="GO" id="GO:0003677">
    <property type="term" value="F:DNA binding"/>
    <property type="evidence" value="ECO:0007669"/>
    <property type="project" value="UniProtKB-KW"/>
</dbReference>
<sequence>MAKRREVEREVLGSIGELASSGLPAAALFRELHTLLLEPLGYDGGCWHGNDPVTGFPTSTVADGLDPAQFEQAVHLELQGEDSTTFTAIRTAGHRAQTVDRATDGRPERSVRYRELLNPCGYGDELRINFDVGGGRWGSAAFMRERARGRYDLPDLRLAERVAAPIGAALRDAHLAALRGARPLPPAPAPAVAILDRYGRLRSADAAARELIGRMAEPTAHTGGVPSGFLTVARQAARRGGPAEVRVCTPDGQWLSLHASPLDGRRGGVAVVASPASPVQRLPLAILAHGLSPREQQVALHAVRGASTKDIAALLHLTVPTVQQHVTAILHKTGVRSRRELVALLMADHLPTLGLPPR</sequence>
<dbReference type="InterPro" id="IPR016032">
    <property type="entry name" value="Sig_transdc_resp-reg_C-effctor"/>
</dbReference>
<dbReference type="PANTHER" id="PTHR44688">
    <property type="entry name" value="DNA-BINDING TRANSCRIPTIONAL ACTIVATOR DEVR_DOSR"/>
    <property type="match status" value="1"/>
</dbReference>
<proteinExistence type="predicted"/>
<keyword evidence="6" id="KW-1185">Reference proteome</keyword>
<dbReference type="InterPro" id="IPR036388">
    <property type="entry name" value="WH-like_DNA-bd_sf"/>
</dbReference>
<name>A0A372ZLA7_9ACTN</name>
<evidence type="ECO:0000313" key="6">
    <source>
        <dbReference type="Proteomes" id="UP000263377"/>
    </source>
</evidence>
<evidence type="ECO:0000313" key="5">
    <source>
        <dbReference type="EMBL" id="RGD56626.1"/>
    </source>
</evidence>
<dbReference type="SUPFAM" id="SSF46894">
    <property type="entry name" value="C-terminal effector domain of the bipartite response regulators"/>
    <property type="match status" value="1"/>
</dbReference>
<dbReference type="Gene3D" id="1.10.10.10">
    <property type="entry name" value="Winged helix-like DNA-binding domain superfamily/Winged helix DNA-binding domain"/>
    <property type="match status" value="1"/>
</dbReference>
<accession>A0A372ZLA7</accession>
<keyword evidence="2" id="KW-0238">DNA-binding</keyword>
<dbReference type="EMBL" id="QVIG01000001">
    <property type="protein sequence ID" value="RGD56626.1"/>
    <property type="molecule type" value="Genomic_DNA"/>
</dbReference>
<evidence type="ECO:0000256" key="3">
    <source>
        <dbReference type="ARBA" id="ARBA00023163"/>
    </source>
</evidence>
<dbReference type="PRINTS" id="PR00038">
    <property type="entry name" value="HTHLUXR"/>
</dbReference>
<keyword evidence="3" id="KW-0804">Transcription</keyword>
<dbReference type="CDD" id="cd06170">
    <property type="entry name" value="LuxR_C_like"/>
    <property type="match status" value="1"/>
</dbReference>
<dbReference type="SMART" id="SM00421">
    <property type="entry name" value="HTH_LUXR"/>
    <property type="match status" value="1"/>
</dbReference>
<evidence type="ECO:0000256" key="1">
    <source>
        <dbReference type="ARBA" id="ARBA00023015"/>
    </source>
</evidence>
<dbReference type="PROSITE" id="PS50043">
    <property type="entry name" value="HTH_LUXR_2"/>
    <property type="match status" value="1"/>
</dbReference>
<evidence type="ECO:0000259" key="4">
    <source>
        <dbReference type="PROSITE" id="PS50043"/>
    </source>
</evidence>
<gene>
    <name evidence="5" type="ORF">DR950_01395</name>
</gene>
<dbReference type="AlphaFoldDB" id="A0A372ZLA7"/>
<protein>
    <submittedName>
        <fullName evidence="5">LuxR family transcriptional regulator</fullName>
    </submittedName>
</protein>
<comment type="caution">
    <text evidence="5">The sequence shown here is derived from an EMBL/GenBank/DDBJ whole genome shotgun (WGS) entry which is preliminary data.</text>
</comment>
<dbReference type="InterPro" id="IPR000792">
    <property type="entry name" value="Tscrpt_reg_LuxR_C"/>
</dbReference>
<feature type="domain" description="HTH luxR-type" evidence="4">
    <location>
        <begin position="284"/>
        <end position="349"/>
    </location>
</feature>
<organism evidence="5 6">
    <name type="scientific">Kitasatospora xanthocidica</name>
    <dbReference type="NCBI Taxonomy" id="83382"/>
    <lineage>
        <taxon>Bacteria</taxon>
        <taxon>Bacillati</taxon>
        <taxon>Actinomycetota</taxon>
        <taxon>Actinomycetes</taxon>
        <taxon>Kitasatosporales</taxon>
        <taxon>Streptomycetaceae</taxon>
        <taxon>Kitasatospora</taxon>
    </lineage>
</organism>
<dbReference type="RefSeq" id="WP_117485158.1">
    <property type="nucleotide sequence ID" value="NZ_QVIG01000001.1"/>
</dbReference>
<dbReference type="Pfam" id="PF00196">
    <property type="entry name" value="GerE"/>
    <property type="match status" value="1"/>
</dbReference>